<dbReference type="Proteomes" id="UP000604046">
    <property type="component" value="Unassembled WGS sequence"/>
</dbReference>
<keyword evidence="2" id="KW-1185">Reference proteome</keyword>
<gene>
    <name evidence="1" type="ORF">SNAT2548_LOCUS20643</name>
</gene>
<accession>A0A812QIJ1</accession>
<protein>
    <submittedName>
        <fullName evidence="1">Uncharacterized protein</fullName>
    </submittedName>
</protein>
<name>A0A812QIJ1_9DINO</name>
<dbReference type="EMBL" id="CAJNDS010002217">
    <property type="protein sequence ID" value="CAE7378068.1"/>
    <property type="molecule type" value="Genomic_DNA"/>
</dbReference>
<comment type="caution">
    <text evidence="1">The sequence shown here is derived from an EMBL/GenBank/DDBJ whole genome shotgun (WGS) entry which is preliminary data.</text>
</comment>
<proteinExistence type="predicted"/>
<reference evidence="1" key="1">
    <citation type="submission" date="2021-02" db="EMBL/GenBank/DDBJ databases">
        <authorList>
            <person name="Dougan E. K."/>
            <person name="Rhodes N."/>
            <person name="Thang M."/>
            <person name="Chan C."/>
        </authorList>
    </citation>
    <scope>NUCLEOTIDE SEQUENCE</scope>
</reference>
<dbReference type="AlphaFoldDB" id="A0A812QIJ1"/>
<evidence type="ECO:0000313" key="2">
    <source>
        <dbReference type="Proteomes" id="UP000604046"/>
    </source>
</evidence>
<sequence>MASYWAADSKLHSTPGSLASFIAELTGQGPDAQGDSVNCSLAAFFICNATLHLTGESWRRCKEWAPSLTANKSPLHAAIDVVRLARIFYAARLATRNSTHCKPWPVVDLRKLDPLSRKKSGVLFALDNPAVAEIARQLPQKCERLDGLFESVTQKWFARTGAQKPRLGSKPICTVDIDAMTPTHWQLLGRLVPKCLH</sequence>
<evidence type="ECO:0000313" key="1">
    <source>
        <dbReference type="EMBL" id="CAE7378068.1"/>
    </source>
</evidence>
<organism evidence="1 2">
    <name type="scientific">Symbiodinium natans</name>
    <dbReference type="NCBI Taxonomy" id="878477"/>
    <lineage>
        <taxon>Eukaryota</taxon>
        <taxon>Sar</taxon>
        <taxon>Alveolata</taxon>
        <taxon>Dinophyceae</taxon>
        <taxon>Suessiales</taxon>
        <taxon>Symbiodiniaceae</taxon>
        <taxon>Symbiodinium</taxon>
    </lineage>
</organism>
<dbReference type="OrthoDB" id="426335at2759"/>